<keyword evidence="4 6" id="KW-1133">Transmembrane helix</keyword>
<keyword evidence="8" id="KW-1185">Reference proteome</keyword>
<evidence type="ECO:0000256" key="1">
    <source>
        <dbReference type="ARBA" id="ARBA00004651"/>
    </source>
</evidence>
<dbReference type="Gene3D" id="1.10.3730.20">
    <property type="match status" value="1"/>
</dbReference>
<proteinExistence type="predicted"/>
<dbReference type="SUPFAM" id="SSF103481">
    <property type="entry name" value="Multidrug resistance efflux transporter EmrE"/>
    <property type="match status" value="1"/>
</dbReference>
<dbReference type="InterPro" id="IPR000390">
    <property type="entry name" value="Small_drug/metabolite_transptr"/>
</dbReference>
<feature type="transmembrane region" description="Helical" evidence="6">
    <location>
        <begin position="111"/>
        <end position="129"/>
    </location>
</feature>
<evidence type="ECO:0000256" key="6">
    <source>
        <dbReference type="SAM" id="Phobius"/>
    </source>
</evidence>
<dbReference type="InterPro" id="IPR037185">
    <property type="entry name" value="EmrE-like"/>
</dbReference>
<keyword evidence="2" id="KW-1003">Cell membrane</keyword>
<evidence type="ECO:0000256" key="3">
    <source>
        <dbReference type="ARBA" id="ARBA00022692"/>
    </source>
</evidence>
<sequence length="137" mass="14187">MTRTMAADRASAAVLTGAAWTLLVAFETLAQVALKAAGEALAAAPDLSHWMAAAAGNGWAWLGVLGYLGSFAAWMAILDKLPLSLGFPLTSVVYVTVTACSALVFREEIGPLRWAGIALIIVGVIVLGTEDEPACAR</sequence>
<keyword evidence="5 6" id="KW-0472">Membrane</keyword>
<dbReference type="PANTHER" id="PTHR30561:SF9">
    <property type="entry name" value="4-AMINO-4-DEOXY-L-ARABINOSE-PHOSPHOUNDECAPRENOL FLIPPASE SUBUNIT ARNF-RELATED"/>
    <property type="match status" value="1"/>
</dbReference>
<comment type="subcellular location">
    <subcellularLocation>
        <location evidence="1">Cell membrane</location>
        <topology evidence="1">Multi-pass membrane protein</topology>
    </subcellularLocation>
</comment>
<reference evidence="8" key="1">
    <citation type="submission" date="2018-03" db="EMBL/GenBank/DDBJ databases">
        <authorList>
            <person name="Sun L."/>
            <person name="Liu H."/>
            <person name="Chen W."/>
            <person name="Huang K."/>
            <person name="Liu W."/>
            <person name="Gao X."/>
        </authorList>
    </citation>
    <scope>NUCLEOTIDE SEQUENCE [LARGE SCALE GENOMIC DNA]</scope>
    <source>
        <strain evidence="8">SH9</strain>
    </source>
</reference>
<keyword evidence="3 6" id="KW-0812">Transmembrane</keyword>
<dbReference type="RefSeq" id="WP_106336195.1">
    <property type="nucleotide sequence ID" value="NZ_PVZS01000007.1"/>
</dbReference>
<evidence type="ECO:0000256" key="5">
    <source>
        <dbReference type="ARBA" id="ARBA00023136"/>
    </source>
</evidence>
<feature type="transmembrane region" description="Helical" evidence="6">
    <location>
        <begin position="85"/>
        <end position="105"/>
    </location>
</feature>
<comment type="caution">
    <text evidence="7">The sequence shown here is derived from an EMBL/GenBank/DDBJ whole genome shotgun (WGS) entry which is preliminary data.</text>
</comment>
<dbReference type="AlphaFoldDB" id="A0A2T1HVK7"/>
<dbReference type="EMBL" id="PVZS01000007">
    <property type="protein sequence ID" value="PSC05559.1"/>
    <property type="molecule type" value="Genomic_DNA"/>
</dbReference>
<dbReference type="GO" id="GO:0005886">
    <property type="term" value="C:plasma membrane"/>
    <property type="evidence" value="ECO:0007669"/>
    <property type="project" value="UniProtKB-SubCell"/>
</dbReference>
<evidence type="ECO:0000313" key="7">
    <source>
        <dbReference type="EMBL" id="PSC05559.1"/>
    </source>
</evidence>
<name>A0A2T1HVK7_9HYPH</name>
<feature type="transmembrane region" description="Helical" evidence="6">
    <location>
        <begin position="58"/>
        <end position="78"/>
    </location>
</feature>
<evidence type="ECO:0000313" key="8">
    <source>
        <dbReference type="Proteomes" id="UP000239772"/>
    </source>
</evidence>
<organism evidence="7 8">
    <name type="scientific">Alsobacter soli</name>
    <dbReference type="NCBI Taxonomy" id="2109933"/>
    <lineage>
        <taxon>Bacteria</taxon>
        <taxon>Pseudomonadati</taxon>
        <taxon>Pseudomonadota</taxon>
        <taxon>Alphaproteobacteria</taxon>
        <taxon>Hyphomicrobiales</taxon>
        <taxon>Alsobacteraceae</taxon>
        <taxon>Alsobacter</taxon>
    </lineage>
</organism>
<dbReference type="Proteomes" id="UP000239772">
    <property type="component" value="Unassembled WGS sequence"/>
</dbReference>
<evidence type="ECO:0000256" key="2">
    <source>
        <dbReference type="ARBA" id="ARBA00022475"/>
    </source>
</evidence>
<dbReference type="OrthoDB" id="7189096at2"/>
<dbReference type="GO" id="GO:0022857">
    <property type="term" value="F:transmembrane transporter activity"/>
    <property type="evidence" value="ECO:0007669"/>
    <property type="project" value="InterPro"/>
</dbReference>
<accession>A0A2T1HVK7</accession>
<protein>
    <submittedName>
        <fullName evidence="7">Transporter</fullName>
    </submittedName>
</protein>
<gene>
    <name evidence="7" type="ORF">SLNSH_08205</name>
</gene>
<evidence type="ECO:0000256" key="4">
    <source>
        <dbReference type="ARBA" id="ARBA00022989"/>
    </source>
</evidence>
<dbReference type="PANTHER" id="PTHR30561">
    <property type="entry name" value="SMR FAMILY PROTON-DEPENDENT DRUG EFFLUX TRANSPORTER SUGE"/>
    <property type="match status" value="1"/>
</dbReference>